<proteinExistence type="predicted"/>
<comment type="caution">
    <text evidence="4">The sequence shown here is derived from an EMBL/GenBank/DDBJ whole genome shotgun (WGS) entry which is preliminary data.</text>
</comment>
<dbReference type="Gene3D" id="3.40.630.30">
    <property type="match status" value="1"/>
</dbReference>
<sequence length="154" mass="17316">MSDRTIRTATPTDADLVGQLLFDFNHEFETPSPSAAEFGRRFAVLLERDNVLVLLSGGAEPTGFAYLTLRPTPYGDGPLAQLEELYVRPPLRDQGIGTVLLQAALTEVRARGAVEMHINVDEIDTDTRRFYERHGFVNVEPGKDYRMLCYIQEL</sequence>
<dbReference type="InterPro" id="IPR016181">
    <property type="entry name" value="Acyl_CoA_acyltransferase"/>
</dbReference>
<name>A0ABT9NUN5_9ACTN</name>
<evidence type="ECO:0000256" key="1">
    <source>
        <dbReference type="ARBA" id="ARBA00022679"/>
    </source>
</evidence>
<dbReference type="PROSITE" id="PS51186">
    <property type="entry name" value="GNAT"/>
    <property type="match status" value="1"/>
</dbReference>
<keyword evidence="2" id="KW-0012">Acyltransferase</keyword>
<reference evidence="4 5" key="1">
    <citation type="submission" date="2023-07" db="EMBL/GenBank/DDBJ databases">
        <title>Sequencing the genomes of 1000 actinobacteria strains.</title>
        <authorList>
            <person name="Klenk H.-P."/>
        </authorList>
    </citation>
    <scope>NUCLEOTIDE SEQUENCE [LARGE SCALE GENOMIC DNA]</scope>
    <source>
        <strain evidence="4 5">GD13</strain>
    </source>
</reference>
<dbReference type="PANTHER" id="PTHR43877">
    <property type="entry name" value="AMINOALKYLPHOSPHONATE N-ACETYLTRANSFERASE-RELATED-RELATED"/>
    <property type="match status" value="1"/>
</dbReference>
<dbReference type="CDD" id="cd04301">
    <property type="entry name" value="NAT_SF"/>
    <property type="match status" value="1"/>
</dbReference>
<dbReference type="RefSeq" id="WP_068117875.1">
    <property type="nucleotide sequence ID" value="NZ_CCXJ01000110.1"/>
</dbReference>
<keyword evidence="1" id="KW-0808">Transferase</keyword>
<evidence type="ECO:0000313" key="5">
    <source>
        <dbReference type="Proteomes" id="UP001240447"/>
    </source>
</evidence>
<dbReference type="InterPro" id="IPR000182">
    <property type="entry name" value="GNAT_dom"/>
</dbReference>
<accession>A0ABT9NUN5</accession>
<dbReference type="SUPFAM" id="SSF55729">
    <property type="entry name" value="Acyl-CoA N-acyltransferases (Nat)"/>
    <property type="match status" value="1"/>
</dbReference>
<evidence type="ECO:0000259" key="3">
    <source>
        <dbReference type="PROSITE" id="PS51186"/>
    </source>
</evidence>
<keyword evidence="5" id="KW-1185">Reference proteome</keyword>
<organism evidence="4 5">
    <name type="scientific">Nocardioides massiliensis</name>
    <dbReference type="NCBI Taxonomy" id="1325935"/>
    <lineage>
        <taxon>Bacteria</taxon>
        <taxon>Bacillati</taxon>
        <taxon>Actinomycetota</taxon>
        <taxon>Actinomycetes</taxon>
        <taxon>Propionibacteriales</taxon>
        <taxon>Nocardioidaceae</taxon>
        <taxon>Nocardioides</taxon>
    </lineage>
</organism>
<protein>
    <submittedName>
        <fullName evidence="4">GNAT superfamily N-acetyltransferase</fullName>
    </submittedName>
</protein>
<dbReference type="EMBL" id="JAUSQM010000001">
    <property type="protein sequence ID" value="MDP9824011.1"/>
    <property type="molecule type" value="Genomic_DNA"/>
</dbReference>
<gene>
    <name evidence="4" type="ORF">J2S59_003820</name>
</gene>
<evidence type="ECO:0000256" key="2">
    <source>
        <dbReference type="ARBA" id="ARBA00023315"/>
    </source>
</evidence>
<feature type="domain" description="N-acetyltransferase" evidence="3">
    <location>
        <begin position="4"/>
        <end position="154"/>
    </location>
</feature>
<dbReference type="InterPro" id="IPR050832">
    <property type="entry name" value="Bact_Acetyltransf"/>
</dbReference>
<dbReference type="Proteomes" id="UP001240447">
    <property type="component" value="Unassembled WGS sequence"/>
</dbReference>
<dbReference type="Pfam" id="PF00583">
    <property type="entry name" value="Acetyltransf_1"/>
    <property type="match status" value="1"/>
</dbReference>
<evidence type="ECO:0000313" key="4">
    <source>
        <dbReference type="EMBL" id="MDP9824011.1"/>
    </source>
</evidence>